<evidence type="ECO:0000313" key="2">
    <source>
        <dbReference type="EMBL" id="WKD51250.1"/>
    </source>
</evidence>
<name>A0ABY9EFH4_9GAMM</name>
<dbReference type="Proteomes" id="UP001321520">
    <property type="component" value="Chromosome"/>
</dbReference>
<proteinExistence type="predicted"/>
<evidence type="ECO:0000313" key="3">
    <source>
        <dbReference type="Proteomes" id="UP001321520"/>
    </source>
</evidence>
<gene>
    <name evidence="2" type="ORF">M8T91_07490</name>
</gene>
<protein>
    <submittedName>
        <fullName evidence="2">Chloride channel protein</fullName>
    </submittedName>
</protein>
<feature type="transmembrane region" description="Helical" evidence="1">
    <location>
        <begin position="113"/>
        <end position="131"/>
    </location>
</feature>
<accession>A0ABY9EFH4</accession>
<feature type="transmembrane region" description="Helical" evidence="1">
    <location>
        <begin position="12"/>
        <end position="33"/>
    </location>
</feature>
<organism evidence="2 3">
    <name type="scientific">Microbulbifer spongiae</name>
    <dbReference type="NCBI Taxonomy" id="2944933"/>
    <lineage>
        <taxon>Bacteria</taxon>
        <taxon>Pseudomonadati</taxon>
        <taxon>Pseudomonadota</taxon>
        <taxon>Gammaproteobacteria</taxon>
        <taxon>Cellvibrionales</taxon>
        <taxon>Microbulbiferaceae</taxon>
        <taxon>Microbulbifer</taxon>
    </lineage>
</organism>
<evidence type="ECO:0000256" key="1">
    <source>
        <dbReference type="SAM" id="Phobius"/>
    </source>
</evidence>
<sequence>MFENPSLITRLAVGKIIGFVFGLVGFIFLPYFYPESDWLLRWGILLWYTTLGAIIGVFGVFTYHPILKLPFPWWFRAPLLGAWMNFVLTFFAFDTMQAVLISAFGDNNTFHSPFWFTLEGAIIGLIMGYFATRLGGEGVKTVAH</sequence>
<keyword evidence="1" id="KW-0812">Transmembrane</keyword>
<feature type="transmembrane region" description="Helical" evidence="1">
    <location>
        <begin position="39"/>
        <end position="61"/>
    </location>
</feature>
<keyword evidence="1" id="KW-1133">Transmembrane helix</keyword>
<keyword evidence="3" id="KW-1185">Reference proteome</keyword>
<reference evidence="2 3" key="1">
    <citation type="submission" date="2022-05" db="EMBL/GenBank/DDBJ databases">
        <title>Microbulbifer sp. nov., isolated from sponge.</title>
        <authorList>
            <person name="Gao L."/>
        </authorList>
    </citation>
    <scope>NUCLEOTIDE SEQUENCE [LARGE SCALE GENOMIC DNA]</scope>
    <source>
        <strain evidence="2 3">MI-G</strain>
    </source>
</reference>
<dbReference type="RefSeq" id="WP_301418344.1">
    <property type="nucleotide sequence ID" value="NZ_CP098023.1"/>
</dbReference>
<dbReference type="EMBL" id="CP098023">
    <property type="protein sequence ID" value="WKD51250.1"/>
    <property type="molecule type" value="Genomic_DNA"/>
</dbReference>
<feature type="transmembrane region" description="Helical" evidence="1">
    <location>
        <begin position="73"/>
        <end position="93"/>
    </location>
</feature>
<keyword evidence="1" id="KW-0472">Membrane</keyword>